<protein>
    <submittedName>
        <fullName evidence="5">Uncharacterized protein</fullName>
    </submittedName>
</protein>
<evidence type="ECO:0000256" key="2">
    <source>
        <dbReference type="ARBA" id="ARBA00023043"/>
    </source>
</evidence>
<feature type="repeat" description="ANK" evidence="3">
    <location>
        <begin position="833"/>
        <end position="865"/>
    </location>
</feature>
<feature type="region of interest" description="Disordered" evidence="4">
    <location>
        <begin position="915"/>
        <end position="947"/>
    </location>
</feature>
<keyword evidence="2 3" id="KW-0040">ANK repeat</keyword>
<feature type="repeat" description="ANK" evidence="3">
    <location>
        <begin position="661"/>
        <end position="693"/>
    </location>
</feature>
<dbReference type="InterPro" id="IPR051165">
    <property type="entry name" value="Multifunctional_ANK_Repeat"/>
</dbReference>
<evidence type="ECO:0000313" key="5">
    <source>
        <dbReference type="EMBL" id="PWI71666.1"/>
    </source>
</evidence>
<feature type="compositionally biased region" description="Low complexity" evidence="4">
    <location>
        <begin position="195"/>
        <end position="211"/>
    </location>
</feature>
<dbReference type="SMART" id="SM00248">
    <property type="entry name" value="ANK"/>
    <property type="match status" value="7"/>
</dbReference>
<dbReference type="PROSITE" id="PS50088">
    <property type="entry name" value="ANK_REPEAT"/>
    <property type="match status" value="4"/>
</dbReference>
<dbReference type="Proteomes" id="UP000245956">
    <property type="component" value="Unassembled WGS sequence"/>
</dbReference>
<dbReference type="PROSITE" id="PS50297">
    <property type="entry name" value="ANK_REP_REGION"/>
    <property type="match status" value="4"/>
</dbReference>
<evidence type="ECO:0000256" key="4">
    <source>
        <dbReference type="SAM" id="MobiDB-lite"/>
    </source>
</evidence>
<dbReference type="PANTHER" id="PTHR24123:SF33">
    <property type="entry name" value="PROTEIN HOS4"/>
    <property type="match status" value="1"/>
</dbReference>
<evidence type="ECO:0000256" key="1">
    <source>
        <dbReference type="ARBA" id="ARBA00022737"/>
    </source>
</evidence>
<dbReference type="InterPro" id="IPR002110">
    <property type="entry name" value="Ankyrin_rpt"/>
</dbReference>
<dbReference type="EMBL" id="LCWV01000007">
    <property type="protein sequence ID" value="PWI71666.1"/>
    <property type="molecule type" value="Genomic_DNA"/>
</dbReference>
<feature type="region of interest" description="Disordered" evidence="4">
    <location>
        <begin position="190"/>
        <end position="211"/>
    </location>
</feature>
<reference evidence="5 6" key="1">
    <citation type="journal article" date="2016" name="Front. Microbiol.">
        <title>Genome and transcriptome sequences reveal the specific parasitism of the nematophagous Purpureocillium lilacinum 36-1.</title>
        <authorList>
            <person name="Xie J."/>
            <person name="Li S."/>
            <person name="Mo C."/>
            <person name="Xiao X."/>
            <person name="Peng D."/>
            <person name="Wang G."/>
            <person name="Xiao Y."/>
        </authorList>
    </citation>
    <scope>NUCLEOTIDE SEQUENCE [LARGE SCALE GENOMIC DNA]</scope>
    <source>
        <strain evidence="5 6">36-1</strain>
    </source>
</reference>
<feature type="region of interest" description="Disordered" evidence="4">
    <location>
        <begin position="429"/>
        <end position="485"/>
    </location>
</feature>
<feature type="region of interest" description="Disordered" evidence="4">
    <location>
        <begin position="250"/>
        <end position="270"/>
    </location>
</feature>
<gene>
    <name evidence="5" type="ORF">PCL_11760</name>
</gene>
<keyword evidence="1" id="KW-0677">Repeat</keyword>
<evidence type="ECO:0000313" key="6">
    <source>
        <dbReference type="Proteomes" id="UP000245956"/>
    </source>
</evidence>
<dbReference type="InterPro" id="IPR036770">
    <property type="entry name" value="Ankyrin_rpt-contain_sf"/>
</dbReference>
<feature type="repeat" description="ANK" evidence="3">
    <location>
        <begin position="866"/>
        <end position="898"/>
    </location>
</feature>
<dbReference type="PANTHER" id="PTHR24123">
    <property type="entry name" value="ANKYRIN REPEAT-CONTAINING"/>
    <property type="match status" value="1"/>
</dbReference>
<comment type="caution">
    <text evidence="5">The sequence shown here is derived from an EMBL/GenBank/DDBJ whole genome shotgun (WGS) entry which is preliminary data.</text>
</comment>
<feature type="compositionally biased region" description="Low complexity" evidence="4">
    <location>
        <begin position="451"/>
        <end position="485"/>
    </location>
</feature>
<dbReference type="SUPFAM" id="SSF48403">
    <property type="entry name" value="Ankyrin repeat"/>
    <property type="match status" value="1"/>
</dbReference>
<dbReference type="Pfam" id="PF12796">
    <property type="entry name" value="Ank_2"/>
    <property type="match status" value="2"/>
</dbReference>
<sequence length="947" mass="99075">MSHDHQTPPAARDSVQKGYRLGVADHVDVQKPRRTLLLEWCCYSALPSLHLRFLKLDDARHDIGRRNPYESRARMELKKWDDNKFLSAQLAIGLLEGHDVCPSSPAATPPVSIRRPPRPVGYSISIHHQLQPWRRARQLRNPRAASPGTASAATTSVHPSIAILAIPNAKSYEQQQQQVSVPTTSQLRTAISTQTRAPTGTSPRSRTTATAAMDGFSVTSLTTRCASIAARTGHAASELDLAIKRIDRGTEAPDAHHPPPQPPQAPYRPDLCRSLTVGRLQALQQASGRAHERAAALERTLSGGGDGVGPSGAGAVMSETLRSALGDVLARGDEATGTLHKQAMRVQAENVEAVDEAYLLVLVDFLGSLAVAMGYLDRLLRLSTRDEQDAHLRSSEGQGVLDQVSRAFGPASQATSIILDEGAVSSIPPPSNLPIRSRVPFEPAEAPPPYAAEDPTSSSTASSSAPQAGPYFSSSSAAAGPSSAGAPGNAFGGFAKSIKALASGLISSKPDPFVSALCQAILRGDVPQASGLIAQGASITGRDEAGRTPMQCAVEADSPDAALLLLAAGVPLDKPGPGWINADLPPLFQAASAGALAVAEALLGRGASVSAQSASGQRYFVDVCSAAAAGPSDAGKDCEKHLAGVELLLRNGAKATWESISGRPVLVQAVKRGNVDLARLLLRHGAKATCSDITGASVLAIAVEAKDTTMASLLLDAGAKPDSKTIYGTTVLADALSRGRLDVARLLLDRGAKGNKSDIYGQPLVICVIKDARLSVGDKEDLCRRLLVNGASANAKDMTWDVAAPCHALEAGLPGVLAALLEHGAKTKHKLRGGEPMLLWAVDRGNAEAARALLDHGADPDAADAQGRTPLMQALVRQDWDLVRLLRERGADPKARGSTAVADMARALNRPDVMEMLGLGGGSASRTSHPGRPESPPPSYSPVAEKS</sequence>
<feature type="repeat" description="ANK" evidence="3">
    <location>
        <begin position="727"/>
        <end position="759"/>
    </location>
</feature>
<accession>A0A2U3EAX1</accession>
<proteinExistence type="predicted"/>
<dbReference type="AlphaFoldDB" id="A0A2U3EAX1"/>
<name>A0A2U3EAX1_PURLI</name>
<dbReference type="Gene3D" id="1.25.40.20">
    <property type="entry name" value="Ankyrin repeat-containing domain"/>
    <property type="match status" value="1"/>
</dbReference>
<organism evidence="5 6">
    <name type="scientific">Purpureocillium lilacinum</name>
    <name type="common">Paecilomyces lilacinus</name>
    <dbReference type="NCBI Taxonomy" id="33203"/>
    <lineage>
        <taxon>Eukaryota</taxon>
        <taxon>Fungi</taxon>
        <taxon>Dikarya</taxon>
        <taxon>Ascomycota</taxon>
        <taxon>Pezizomycotina</taxon>
        <taxon>Sordariomycetes</taxon>
        <taxon>Hypocreomycetidae</taxon>
        <taxon>Hypocreales</taxon>
        <taxon>Ophiocordycipitaceae</taxon>
        <taxon>Purpureocillium</taxon>
    </lineage>
</organism>
<evidence type="ECO:0000256" key="3">
    <source>
        <dbReference type="PROSITE-ProRule" id="PRU00023"/>
    </source>
</evidence>